<evidence type="ECO:0000313" key="1">
    <source>
        <dbReference type="EMBL" id="KAI9549912.1"/>
    </source>
</evidence>
<comment type="caution">
    <text evidence="1">The sequence shown here is derived from an EMBL/GenBank/DDBJ whole genome shotgun (WGS) entry which is preliminary data.</text>
</comment>
<protein>
    <submittedName>
        <fullName evidence="1">Uncharacterized protein</fullName>
    </submittedName>
</protein>
<organism evidence="1 2">
    <name type="scientific">Daphnia sinensis</name>
    <dbReference type="NCBI Taxonomy" id="1820382"/>
    <lineage>
        <taxon>Eukaryota</taxon>
        <taxon>Metazoa</taxon>
        <taxon>Ecdysozoa</taxon>
        <taxon>Arthropoda</taxon>
        <taxon>Crustacea</taxon>
        <taxon>Branchiopoda</taxon>
        <taxon>Diplostraca</taxon>
        <taxon>Cladocera</taxon>
        <taxon>Anomopoda</taxon>
        <taxon>Daphniidae</taxon>
        <taxon>Daphnia</taxon>
        <taxon>Daphnia similis group</taxon>
    </lineage>
</organism>
<reference evidence="1" key="1">
    <citation type="submission" date="2022-05" db="EMBL/GenBank/DDBJ databases">
        <title>A multi-omics perspective on studying reproductive biology in Daphnia sinensis.</title>
        <authorList>
            <person name="Jia J."/>
        </authorList>
    </citation>
    <scope>NUCLEOTIDE SEQUENCE</scope>
    <source>
        <strain evidence="1">WSL</strain>
    </source>
</reference>
<dbReference type="Proteomes" id="UP000820818">
    <property type="component" value="Unassembled WGS sequence"/>
</dbReference>
<gene>
    <name evidence="1" type="ORF">GHT06_004497</name>
</gene>
<sequence>MTSTERLAIVSPSKGLHVFDNTTNSLWVFDGANWVNYATQSKFGDMKSGIQTADHDGWFKTNNARSVSGSNTTILAQANLPNVTFSGTAANAGGHNHGVDPAAVNTLTNGSHSHSMSFNNDDWNGQGGGNTSLEDDGGGTYYRYTSTEGTATNGGGHNHGFDPAAVNTTTNGAHSHSMSFNNDDYNNWGGGNTSLDNDGGGIYYRYTSTEGNHAHSVDIPYTTSTSVSDHTHTVTVSSGGSATPINIAPRSLSVNMFIYLGF</sequence>
<evidence type="ECO:0000313" key="2">
    <source>
        <dbReference type="Proteomes" id="UP000820818"/>
    </source>
</evidence>
<dbReference type="EMBL" id="WJBH02000204">
    <property type="protein sequence ID" value="KAI9549912.1"/>
    <property type="molecule type" value="Genomic_DNA"/>
</dbReference>
<keyword evidence="2" id="KW-1185">Reference proteome</keyword>
<accession>A0AAD5KE25</accession>
<name>A0AAD5KE25_9CRUS</name>
<dbReference type="AlphaFoldDB" id="A0AAD5KE25"/>
<proteinExistence type="predicted"/>